<dbReference type="EMBL" id="SDOX01000095">
    <property type="protein sequence ID" value="TFJ82744.1"/>
    <property type="molecule type" value="Genomic_DNA"/>
</dbReference>
<dbReference type="Pfam" id="PF01063">
    <property type="entry name" value="Aminotran_4"/>
    <property type="match status" value="1"/>
</dbReference>
<protein>
    <recommendedName>
        <fullName evidence="8">Aminotransferase class IV</fullName>
    </recommendedName>
</protein>
<evidence type="ECO:0000256" key="4">
    <source>
        <dbReference type="SAM" id="MobiDB-lite"/>
    </source>
</evidence>
<comment type="similarity">
    <text evidence="2">Belongs to the class-IV pyridoxal-phosphate-dependent aminotransferase family.</text>
</comment>
<evidence type="ECO:0008006" key="8">
    <source>
        <dbReference type="Google" id="ProtNLM"/>
    </source>
</evidence>
<accession>A0A4D9CVX2</accession>
<evidence type="ECO:0000256" key="3">
    <source>
        <dbReference type="ARBA" id="ARBA00022898"/>
    </source>
</evidence>
<dbReference type="PANTHER" id="PTHR42743:SF22">
    <property type="entry name" value="D-AMINO-ACID TRANSAMINASE, CHLOROPLASTIC"/>
    <property type="match status" value="1"/>
</dbReference>
<comment type="caution">
    <text evidence="6">The sequence shown here is derived from an EMBL/GenBank/DDBJ whole genome shotgun (WGS) entry which is preliminary data.</text>
</comment>
<name>A0A4D9CVX2_9STRA</name>
<feature type="transmembrane region" description="Helical" evidence="5">
    <location>
        <begin position="365"/>
        <end position="384"/>
    </location>
</feature>
<feature type="region of interest" description="Disordered" evidence="4">
    <location>
        <begin position="1"/>
        <end position="21"/>
    </location>
</feature>
<dbReference type="GO" id="GO:0046394">
    <property type="term" value="P:carboxylic acid biosynthetic process"/>
    <property type="evidence" value="ECO:0007669"/>
    <property type="project" value="UniProtKB-ARBA"/>
</dbReference>
<dbReference type="Gene3D" id="3.30.470.10">
    <property type="match status" value="1"/>
</dbReference>
<evidence type="ECO:0000313" key="7">
    <source>
        <dbReference type="Proteomes" id="UP000355283"/>
    </source>
</evidence>
<keyword evidence="3" id="KW-0663">Pyridoxal phosphate</keyword>
<dbReference type="InterPro" id="IPR050571">
    <property type="entry name" value="Class-IV_PLP-Dep_Aminotrnsfr"/>
</dbReference>
<keyword evidence="5" id="KW-1133">Transmembrane helix</keyword>
<proteinExistence type="inferred from homology"/>
<dbReference type="Gene3D" id="3.20.10.10">
    <property type="entry name" value="D-amino Acid Aminotransferase, subunit A, domain 2"/>
    <property type="match status" value="1"/>
</dbReference>
<dbReference type="InterPro" id="IPR043131">
    <property type="entry name" value="BCAT-like_N"/>
</dbReference>
<organism evidence="6 7">
    <name type="scientific">Nannochloropsis salina CCMP1776</name>
    <dbReference type="NCBI Taxonomy" id="1027361"/>
    <lineage>
        <taxon>Eukaryota</taxon>
        <taxon>Sar</taxon>
        <taxon>Stramenopiles</taxon>
        <taxon>Ochrophyta</taxon>
        <taxon>Eustigmatophyceae</taxon>
        <taxon>Eustigmatales</taxon>
        <taxon>Monodopsidaceae</taxon>
        <taxon>Microchloropsis</taxon>
        <taxon>Microchloropsis salina</taxon>
    </lineage>
</organism>
<dbReference type="InterPro" id="IPR043132">
    <property type="entry name" value="BCAT-like_C"/>
</dbReference>
<dbReference type="OrthoDB" id="25921at2759"/>
<reference evidence="6 7" key="1">
    <citation type="submission" date="2019-01" db="EMBL/GenBank/DDBJ databases">
        <title>Nuclear Genome Assembly of the Microalgal Biofuel strain Nannochloropsis salina CCMP1776.</title>
        <authorList>
            <person name="Hovde B."/>
        </authorList>
    </citation>
    <scope>NUCLEOTIDE SEQUENCE [LARGE SCALE GENOMIC DNA]</scope>
    <source>
        <strain evidence="6 7">CCMP1776</strain>
    </source>
</reference>
<dbReference type="InterPro" id="IPR036038">
    <property type="entry name" value="Aminotransferase-like"/>
</dbReference>
<evidence type="ECO:0000313" key="6">
    <source>
        <dbReference type="EMBL" id="TFJ82744.1"/>
    </source>
</evidence>
<dbReference type="AlphaFoldDB" id="A0A4D9CVX2"/>
<evidence type="ECO:0000256" key="5">
    <source>
        <dbReference type="SAM" id="Phobius"/>
    </source>
</evidence>
<dbReference type="SUPFAM" id="SSF56752">
    <property type="entry name" value="D-aminoacid aminotransferase-like PLP-dependent enzymes"/>
    <property type="match status" value="1"/>
</dbReference>
<keyword evidence="5" id="KW-0812">Transmembrane</keyword>
<dbReference type="InterPro" id="IPR001544">
    <property type="entry name" value="Aminotrans_IV"/>
</dbReference>
<dbReference type="GO" id="GO:0003824">
    <property type="term" value="F:catalytic activity"/>
    <property type="evidence" value="ECO:0007669"/>
    <property type="project" value="InterPro"/>
</dbReference>
<evidence type="ECO:0000256" key="1">
    <source>
        <dbReference type="ARBA" id="ARBA00001933"/>
    </source>
</evidence>
<dbReference type="FunFam" id="3.20.10.10:FF:000002">
    <property type="entry name" value="D-alanine aminotransferase"/>
    <property type="match status" value="1"/>
</dbReference>
<sequence length="392" mass="42990">MGMLSAKKTRRSSPPGPLRPPMMDLDDAFYAMQQKLPRSAFDFLAFYSSVLGGIVTDPALMTVPMDEHMVHRGHAVFDTANVSRGYCYGLDFHLDRLLRSAGLARIHPAFTKEELRHIILSTVAASQVRDDVFVRFWMTSGRGNFAISAKETTSSGFFVMVHRYSSKGDLKLQGITEHVVEDIPLKNPLLATMKSTNYLINALVCQAAEDKGGFLGIQFEPSGALAESSIGNVAILTQEGVLRTPPFERILAGTTVKRLWELAVDSLLPQGIVSGVEYHQITLAELLSAKEAFSLGGGSVLPIVRIDGHVIGDGKPGPVFKELDALLVRDMDVNFLDPVPYQEYTQGGLVQRGWRGLQRWRRADGYLMGLVLIALPLAFAVGKIRGGPTFML</sequence>
<keyword evidence="5" id="KW-0472">Membrane</keyword>
<dbReference type="CDD" id="cd00449">
    <property type="entry name" value="PLPDE_IV"/>
    <property type="match status" value="1"/>
</dbReference>
<comment type="cofactor">
    <cofactor evidence="1">
        <name>pyridoxal 5'-phosphate</name>
        <dbReference type="ChEBI" id="CHEBI:597326"/>
    </cofactor>
</comment>
<dbReference type="PANTHER" id="PTHR42743">
    <property type="entry name" value="AMINO-ACID AMINOTRANSFERASE"/>
    <property type="match status" value="1"/>
</dbReference>
<dbReference type="Proteomes" id="UP000355283">
    <property type="component" value="Unassembled WGS sequence"/>
</dbReference>
<evidence type="ECO:0000256" key="2">
    <source>
        <dbReference type="ARBA" id="ARBA00009320"/>
    </source>
</evidence>
<dbReference type="GO" id="GO:0008652">
    <property type="term" value="P:amino acid biosynthetic process"/>
    <property type="evidence" value="ECO:0007669"/>
    <property type="project" value="UniProtKB-ARBA"/>
</dbReference>
<keyword evidence="7" id="KW-1185">Reference proteome</keyword>
<gene>
    <name evidence="6" type="ORF">NSK_005937</name>
</gene>